<dbReference type="OrthoDB" id="3366946at2759"/>
<sequence>MSESSTIDISATSQEQACAVISSAIHHLLFAKGQIHQPIAVLRKQRDQGGDNVAFCDEDEQDRSKSKTKKISFTAQRKERRLNEMIANVDRLHDQLVRAVEAVTDSGNASSGDEVVLMLRLGQSPLTMARQQFKIQLNGLLSLPRTAIEADKHNPPKPSIARQVFGGKMKKSVEPTASQSSMSRVPVLERKLVRFFLSANMDESGLGKALTAPIAPTRSQIFIQAPRIGFAAKGWIPRPSLKVAAKNDGLDGVRTHATHKQERSEEGSGSNETVGTTAEDVDMLALGLSPVKRRALMSPKVNPAKKVKPLIFRQDSDLDHEHTEQAKPLTELQNERTSPLKPMTTNVDAFTESTTTDQPALTAQELMDQKRMARMRSRPTEGQHKKTMNPKADIGKHPQTKPIRKQRMISASIIINFTSSGPEKHDNFSPHDRSDNIWYASDIVLQACTL</sequence>
<feature type="compositionally biased region" description="Polar residues" evidence="1">
    <location>
        <begin position="267"/>
        <end position="276"/>
    </location>
</feature>
<feature type="compositionally biased region" description="Basic and acidic residues" evidence="1">
    <location>
        <begin position="256"/>
        <end position="266"/>
    </location>
</feature>
<dbReference type="GeneID" id="37024280"/>
<name>A0A316VL98_9BASI</name>
<gene>
    <name evidence="2" type="ORF">FA14DRAFT_54065</name>
</gene>
<dbReference type="AlphaFoldDB" id="A0A316VL98"/>
<feature type="region of interest" description="Disordered" evidence="1">
    <location>
        <begin position="318"/>
        <end position="341"/>
    </location>
</feature>
<evidence type="ECO:0000313" key="3">
    <source>
        <dbReference type="Proteomes" id="UP000245771"/>
    </source>
</evidence>
<protein>
    <submittedName>
        <fullName evidence="2">Uncharacterized protein</fullName>
    </submittedName>
</protein>
<evidence type="ECO:0000313" key="2">
    <source>
        <dbReference type="EMBL" id="PWN36315.1"/>
    </source>
</evidence>
<evidence type="ECO:0000256" key="1">
    <source>
        <dbReference type="SAM" id="MobiDB-lite"/>
    </source>
</evidence>
<feature type="compositionally biased region" description="Polar residues" evidence="1">
    <location>
        <begin position="331"/>
        <end position="341"/>
    </location>
</feature>
<dbReference type="InParanoid" id="A0A316VL98"/>
<dbReference type="Gene3D" id="3.30.900.20">
    <property type="match status" value="1"/>
</dbReference>
<dbReference type="RefSeq" id="XP_025356617.1">
    <property type="nucleotide sequence ID" value="XM_025502499.1"/>
</dbReference>
<keyword evidence="3" id="KW-1185">Reference proteome</keyword>
<dbReference type="InterPro" id="IPR053729">
    <property type="entry name" value="MAD2L1BP_domain_sf"/>
</dbReference>
<dbReference type="Proteomes" id="UP000245771">
    <property type="component" value="Unassembled WGS sequence"/>
</dbReference>
<accession>A0A316VL98</accession>
<feature type="region of interest" description="Disordered" evidence="1">
    <location>
        <begin position="374"/>
        <end position="401"/>
    </location>
</feature>
<organism evidence="2 3">
    <name type="scientific">Meira miltonrushii</name>
    <dbReference type="NCBI Taxonomy" id="1280837"/>
    <lineage>
        <taxon>Eukaryota</taxon>
        <taxon>Fungi</taxon>
        <taxon>Dikarya</taxon>
        <taxon>Basidiomycota</taxon>
        <taxon>Ustilaginomycotina</taxon>
        <taxon>Exobasidiomycetes</taxon>
        <taxon>Exobasidiales</taxon>
        <taxon>Brachybasidiaceae</taxon>
        <taxon>Meira</taxon>
    </lineage>
</organism>
<feature type="region of interest" description="Disordered" evidence="1">
    <location>
        <begin position="256"/>
        <end position="277"/>
    </location>
</feature>
<proteinExistence type="predicted"/>
<reference evidence="2 3" key="1">
    <citation type="journal article" date="2018" name="Mol. Biol. Evol.">
        <title>Broad Genomic Sampling Reveals a Smut Pathogenic Ancestry of the Fungal Clade Ustilaginomycotina.</title>
        <authorList>
            <person name="Kijpornyongpan T."/>
            <person name="Mondo S.J."/>
            <person name="Barry K."/>
            <person name="Sandor L."/>
            <person name="Lee J."/>
            <person name="Lipzen A."/>
            <person name="Pangilinan J."/>
            <person name="LaButti K."/>
            <person name="Hainaut M."/>
            <person name="Henrissat B."/>
            <person name="Grigoriev I.V."/>
            <person name="Spatafora J.W."/>
            <person name="Aime M.C."/>
        </authorList>
    </citation>
    <scope>NUCLEOTIDE SEQUENCE [LARGE SCALE GENOMIC DNA]</scope>
    <source>
        <strain evidence="2 3">MCA 3882</strain>
    </source>
</reference>
<dbReference type="EMBL" id="KZ819603">
    <property type="protein sequence ID" value="PWN36315.1"/>
    <property type="molecule type" value="Genomic_DNA"/>
</dbReference>